<dbReference type="Proteomes" id="UP001307889">
    <property type="component" value="Chromosome 9"/>
</dbReference>
<feature type="region of interest" description="Disordered" evidence="20">
    <location>
        <begin position="1311"/>
        <end position="1340"/>
    </location>
</feature>
<evidence type="ECO:0000256" key="16">
    <source>
        <dbReference type="ARBA" id="ARBA00068609"/>
    </source>
</evidence>
<evidence type="ECO:0000256" key="20">
    <source>
        <dbReference type="SAM" id="MobiDB-lite"/>
    </source>
</evidence>
<sequence length="1340" mass="140003">MAKRSNNFNSNRPHPYSKSYDSPNSSLVTRLTSRVSGLLPQSSGWLSRWLTPAEQEQQNQLRDIQDDDIVRQQRPPAKKLKLMSASPNDATNQQNHVRRGSDLELSPILRDRPAPADLADGAVAGPSGLHLRGSNFVASTPAITASVKVNGDEGSEGSETTSGCSSLVPQVDRTAVDPFQSTSPKSSETPKLSITPSSLDSRRFLFTTRNRSTDMSNSFSRKRPTFDIHAFNNPLNKSSSSLNSTLNNQTLQSDRLSSPFYRGRTMYGGSSSCVDSLSLSVVAASPKVGAGAKRVCVRPTATPSSANQCEISTTAEQILRAIEQFSSPVTNVRKIPVKSDSSNRKRKALPIPFEDLVIPTVPDLLRMKRKERAASESSASSAVPTSAAASAAAPVSSASTASATTGSSSGPTTAVSSAAIPSTVSSAISSSAGLSAAVSSAASPAVTSSVSGSSPSISFKYYQLPPPIQPLSTRDDEDVAKKVAEAPKTEKANAVPLPAVSLPVPTSPTFRSSLPATATTSTRPRVSSSSSEYPVFSVSTVSSAPTFTLSFTPNAPPKAAQKPSQSEFKFSSPIECEKPLSATATKPNLKFRDPQDAKSQLTPVTNHSVAFKSPPPSVLKAKSPVTKSPVAKSPVTKDPILKTVPDKSLGSAANFFKTAPQNDTKANSLQDKFKPASGNWTCDTCLVSNPPDKLKCCCCETPKPGKALDNAKTEKCGKCLAQMEACSCSSKAVNAKAPLSSLKTFAKSPSSNWECSTCLVSNKLSDAKCVACSAAKPGSVAEVASNAAKEDTPKAVPSLNALFKKDAKSWECSVCMVNNKAADNACVACGEKNPKAPAEAKPAPKFTFGIPPGEAPTPAGGTGFSSPAPFSFGVSEKKETKVNAGIKLPNNVEQSGFTFGKRTAEESQKNDQANSNAKEEKAAFTFGKNESISTSFQFQAPKGENSIFGSTSNAASSSTDAKAPTEKFGSISTGVSSTTDPATSQAPASNFGIFGQNPPTTTSNSSIFGADKKPAAFGGSSNSGFLAGSKPFGVQAETEKTVMTEPGAMFVMPSPRTVHHTSDPKGLFSPKKGFFNQTESTENKSIFGGLKPDFGASKPDLGSAKPDFGSAKPDFGSAKPDFGKTDFTAAKPAFDLKPNDGFHVFGSQTTVNSSAANEQPKTFSSSPFVFKGSEPAKPSGGFSFPAPNSAPTNAFGFNSAPETPAPMFGSMAAQPAAQTAPMFGSMAQPMFNSAPQTNANPAPFAFGAQPQQQVEPAPAPAFGFPAAPPQAATTPFSFTANNSMSTPTPAQPPTFDPNVKPCFNFTSGMIPSFAAPPSTSTDANPQRKIRRAIRRTQQPR</sequence>
<dbReference type="PANTHER" id="PTHR23193:SF23">
    <property type="entry name" value="NUCLEAR PORE COMPLEX PROTEIN NUP153"/>
    <property type="match status" value="1"/>
</dbReference>
<feature type="compositionally biased region" description="Low complexity" evidence="20">
    <location>
        <begin position="494"/>
        <end position="530"/>
    </location>
</feature>
<name>A0ABN7B5G8_9HEMI</name>
<gene>
    <name evidence="22" type="ORF">NTJ_11635</name>
</gene>
<evidence type="ECO:0000256" key="8">
    <source>
        <dbReference type="ARBA" id="ARBA00022833"/>
    </source>
</evidence>
<evidence type="ECO:0000256" key="7">
    <source>
        <dbReference type="ARBA" id="ARBA00022816"/>
    </source>
</evidence>
<keyword evidence="23" id="KW-1185">Reference proteome</keyword>
<keyword evidence="6 19" id="KW-0863">Zinc-finger</keyword>
<keyword evidence="8" id="KW-0862">Zinc</keyword>
<evidence type="ECO:0000256" key="4">
    <source>
        <dbReference type="ARBA" id="ARBA00022448"/>
    </source>
</evidence>
<feature type="region of interest" description="Disordered" evidence="20">
    <location>
        <begin position="1"/>
        <end position="29"/>
    </location>
</feature>
<dbReference type="InterPro" id="IPR036443">
    <property type="entry name" value="Znf_RanBP2_sf"/>
</dbReference>
<dbReference type="PANTHER" id="PTHR23193">
    <property type="entry name" value="NUCLEAR PORE COMPLEX PROTEIN NUP"/>
    <property type="match status" value="1"/>
</dbReference>
<evidence type="ECO:0000256" key="5">
    <source>
        <dbReference type="ARBA" id="ARBA00022723"/>
    </source>
</evidence>
<feature type="compositionally biased region" description="Polar residues" evidence="20">
    <location>
        <begin position="179"/>
        <end position="196"/>
    </location>
</feature>
<keyword evidence="12" id="KW-0906">Nuclear pore complex</keyword>
<comment type="cofactor">
    <cofactor evidence="1">
        <name>Zn(2+)</name>
        <dbReference type="ChEBI" id="CHEBI:29105"/>
    </cofactor>
</comment>
<feature type="region of interest" description="Disordered" evidence="20">
    <location>
        <begin position="579"/>
        <end position="642"/>
    </location>
</feature>
<evidence type="ECO:0000256" key="14">
    <source>
        <dbReference type="ARBA" id="ARBA00023242"/>
    </source>
</evidence>
<keyword evidence="9" id="KW-0653">Protein transport</keyword>
<accession>A0ABN7B5G8</accession>
<proteinExistence type="inferred from homology"/>
<feature type="compositionally biased region" description="Polar residues" evidence="20">
    <location>
        <begin position="1"/>
        <end position="12"/>
    </location>
</feature>
<keyword evidence="14" id="KW-0539">Nucleus</keyword>
<feature type="domain" description="RanBP2-type" evidence="21">
    <location>
        <begin position="676"/>
        <end position="705"/>
    </location>
</feature>
<evidence type="ECO:0000313" key="22">
    <source>
        <dbReference type="EMBL" id="BES98819.1"/>
    </source>
</evidence>
<evidence type="ECO:0000259" key="21">
    <source>
        <dbReference type="PROSITE" id="PS50199"/>
    </source>
</evidence>
<feature type="region of interest" description="Disordered" evidence="20">
    <location>
        <begin position="1255"/>
        <end position="1276"/>
    </location>
</feature>
<feature type="region of interest" description="Disordered" evidence="20">
    <location>
        <begin position="885"/>
        <end position="921"/>
    </location>
</feature>
<dbReference type="InterPro" id="IPR001876">
    <property type="entry name" value="Znf_RanBP2"/>
</dbReference>
<keyword evidence="5" id="KW-0479">Metal-binding</keyword>
<protein>
    <recommendedName>
        <fullName evidence="16">Nuclear pore complex protein Nup153</fullName>
    </recommendedName>
    <alternativeName>
        <fullName evidence="18">153 kDa nucleoporin</fullName>
    </alternativeName>
    <alternativeName>
        <fullName evidence="17">Nucleoporin Nup153</fullName>
    </alternativeName>
</protein>
<evidence type="ECO:0000256" key="9">
    <source>
        <dbReference type="ARBA" id="ARBA00022927"/>
    </source>
</evidence>
<feature type="region of interest" description="Disordered" evidence="20">
    <location>
        <begin position="368"/>
        <end position="416"/>
    </location>
</feature>
<feature type="compositionally biased region" description="Polar residues" evidence="20">
    <location>
        <begin position="597"/>
        <end position="608"/>
    </location>
</feature>
<dbReference type="EMBL" id="AP028917">
    <property type="protein sequence ID" value="BES98819.1"/>
    <property type="molecule type" value="Genomic_DNA"/>
</dbReference>
<evidence type="ECO:0000256" key="17">
    <source>
        <dbReference type="ARBA" id="ARBA00078197"/>
    </source>
</evidence>
<dbReference type="Gene3D" id="4.10.1060.10">
    <property type="entry name" value="Zinc finger, RanBP2-type"/>
    <property type="match status" value="3"/>
</dbReference>
<dbReference type="SMART" id="SM00547">
    <property type="entry name" value="ZnF_RBZ"/>
    <property type="match status" value="3"/>
</dbReference>
<comment type="similarity">
    <text evidence="15">Belongs to the NUP153 family.</text>
</comment>
<feature type="domain" description="RanBP2-type" evidence="21">
    <location>
        <begin position="805"/>
        <end position="835"/>
    </location>
</feature>
<feature type="domain" description="RanBP2-type" evidence="21">
    <location>
        <begin position="749"/>
        <end position="778"/>
    </location>
</feature>
<feature type="compositionally biased region" description="Low complexity" evidence="20">
    <location>
        <begin position="375"/>
        <end position="416"/>
    </location>
</feature>
<keyword evidence="13" id="KW-0472">Membrane</keyword>
<dbReference type="PROSITE" id="PS50199">
    <property type="entry name" value="ZF_RANBP2_2"/>
    <property type="match status" value="3"/>
</dbReference>
<evidence type="ECO:0000256" key="19">
    <source>
        <dbReference type="PROSITE-ProRule" id="PRU00322"/>
    </source>
</evidence>
<feature type="region of interest" description="Disordered" evidence="20">
    <location>
        <begin position="485"/>
        <end position="530"/>
    </location>
</feature>
<evidence type="ECO:0000313" key="23">
    <source>
        <dbReference type="Proteomes" id="UP001307889"/>
    </source>
</evidence>
<dbReference type="SUPFAM" id="SSF90209">
    <property type="entry name" value="Ran binding protein zinc finger-like"/>
    <property type="match status" value="3"/>
</dbReference>
<dbReference type="Pfam" id="PF00641">
    <property type="entry name" value="Zn_ribbon_RanBP"/>
    <property type="match status" value="3"/>
</dbReference>
<feature type="compositionally biased region" description="Polar residues" evidence="20">
    <location>
        <begin position="19"/>
        <end position="29"/>
    </location>
</feature>
<evidence type="ECO:0000256" key="6">
    <source>
        <dbReference type="ARBA" id="ARBA00022771"/>
    </source>
</evidence>
<keyword evidence="10" id="KW-0811">Translocation</keyword>
<comment type="subcellular location">
    <subcellularLocation>
        <location evidence="2">Nucleus membrane</location>
    </subcellularLocation>
    <subcellularLocation>
        <location evidence="3">Nucleus</location>
        <location evidence="3">Nuclear pore complex</location>
    </subcellularLocation>
</comment>
<feature type="compositionally biased region" description="Polar residues" evidence="20">
    <location>
        <begin position="970"/>
        <end position="988"/>
    </location>
</feature>
<evidence type="ECO:0000256" key="2">
    <source>
        <dbReference type="ARBA" id="ARBA00004126"/>
    </source>
</evidence>
<dbReference type="InterPro" id="IPR026054">
    <property type="entry name" value="Nucleoporin"/>
</dbReference>
<evidence type="ECO:0000256" key="11">
    <source>
        <dbReference type="ARBA" id="ARBA00023125"/>
    </source>
</evidence>
<evidence type="ECO:0000256" key="1">
    <source>
        <dbReference type="ARBA" id="ARBA00001947"/>
    </source>
</evidence>
<evidence type="ECO:0000256" key="3">
    <source>
        <dbReference type="ARBA" id="ARBA00004567"/>
    </source>
</evidence>
<organism evidence="22 23">
    <name type="scientific">Nesidiocoris tenuis</name>
    <dbReference type="NCBI Taxonomy" id="355587"/>
    <lineage>
        <taxon>Eukaryota</taxon>
        <taxon>Metazoa</taxon>
        <taxon>Ecdysozoa</taxon>
        <taxon>Arthropoda</taxon>
        <taxon>Hexapoda</taxon>
        <taxon>Insecta</taxon>
        <taxon>Pterygota</taxon>
        <taxon>Neoptera</taxon>
        <taxon>Paraneoptera</taxon>
        <taxon>Hemiptera</taxon>
        <taxon>Heteroptera</taxon>
        <taxon>Panheteroptera</taxon>
        <taxon>Cimicomorpha</taxon>
        <taxon>Miridae</taxon>
        <taxon>Dicyphina</taxon>
        <taxon>Nesidiocoris</taxon>
    </lineage>
</organism>
<keyword evidence="11" id="KW-0238">DNA-binding</keyword>
<feature type="compositionally biased region" description="Low complexity" evidence="20">
    <location>
        <begin position="950"/>
        <end position="959"/>
    </location>
</feature>
<dbReference type="PROSITE" id="PS01358">
    <property type="entry name" value="ZF_RANBP2_1"/>
    <property type="match status" value="3"/>
</dbReference>
<feature type="region of interest" description="Disordered" evidence="20">
    <location>
        <begin position="74"/>
        <end position="99"/>
    </location>
</feature>
<evidence type="ECO:0000256" key="12">
    <source>
        <dbReference type="ARBA" id="ARBA00023132"/>
    </source>
</evidence>
<feature type="region of interest" description="Disordered" evidence="20">
    <location>
        <begin position="177"/>
        <end position="196"/>
    </location>
</feature>
<reference evidence="22 23" key="1">
    <citation type="submission" date="2023-09" db="EMBL/GenBank/DDBJ databases">
        <title>Nesidiocoris tenuis whole genome shotgun sequence.</title>
        <authorList>
            <person name="Shibata T."/>
            <person name="Shimoda M."/>
            <person name="Kobayashi T."/>
            <person name="Uehara T."/>
        </authorList>
    </citation>
    <scope>NUCLEOTIDE SEQUENCE [LARGE SCALE GENOMIC DNA]</scope>
    <source>
        <strain evidence="22 23">Japan</strain>
    </source>
</reference>
<evidence type="ECO:0000256" key="15">
    <source>
        <dbReference type="ARBA" id="ARBA00060842"/>
    </source>
</evidence>
<keyword evidence="4" id="KW-0813">Transport</keyword>
<evidence type="ECO:0000256" key="10">
    <source>
        <dbReference type="ARBA" id="ARBA00023010"/>
    </source>
</evidence>
<feature type="compositionally biased region" description="Polar residues" evidence="20">
    <location>
        <begin position="85"/>
        <end position="95"/>
    </location>
</feature>
<keyword evidence="7" id="KW-0509">mRNA transport</keyword>
<feature type="region of interest" description="Disordered" evidence="20">
    <location>
        <begin position="949"/>
        <end position="1004"/>
    </location>
</feature>
<evidence type="ECO:0000256" key="13">
    <source>
        <dbReference type="ARBA" id="ARBA00023136"/>
    </source>
</evidence>
<evidence type="ECO:0000256" key="18">
    <source>
        <dbReference type="ARBA" id="ARBA00079437"/>
    </source>
</evidence>